<evidence type="ECO:0008006" key="4">
    <source>
        <dbReference type="Google" id="ProtNLM"/>
    </source>
</evidence>
<organism evidence="2 3">
    <name type="scientific">Streptococcus oralis</name>
    <dbReference type="NCBI Taxonomy" id="1303"/>
    <lineage>
        <taxon>Bacteria</taxon>
        <taxon>Bacillati</taxon>
        <taxon>Bacillota</taxon>
        <taxon>Bacilli</taxon>
        <taxon>Lactobacillales</taxon>
        <taxon>Streptococcaceae</taxon>
        <taxon>Streptococcus</taxon>
    </lineage>
</organism>
<reference evidence="2 3" key="1">
    <citation type="submission" date="2016-01" db="EMBL/GenBank/DDBJ databases">
        <title>Highly variable Streptococcus oralis are common among viridans streptococci isolated from primates.</title>
        <authorList>
            <person name="Denapaite D."/>
            <person name="Rieger M."/>
            <person name="Koendgen S."/>
            <person name="Brueckner R."/>
            <person name="Ochigava I."/>
            <person name="Kappeler P."/>
            <person name="Maetz-Rensing K."/>
            <person name="Leendertz F."/>
            <person name="Hakenbeck R."/>
        </authorList>
    </citation>
    <scope>NUCLEOTIDE SEQUENCE [LARGE SCALE GENOMIC DNA]</scope>
    <source>
        <strain evidence="2 3">DD17</strain>
    </source>
</reference>
<evidence type="ECO:0000313" key="2">
    <source>
        <dbReference type="EMBL" id="KXU15949.1"/>
    </source>
</evidence>
<protein>
    <recommendedName>
        <fullName evidence="4">Secreted protein</fullName>
    </recommendedName>
</protein>
<dbReference type="EMBL" id="LQZE01000170">
    <property type="protein sequence ID" value="KXU15949.1"/>
    <property type="molecule type" value="Genomic_DNA"/>
</dbReference>
<feature type="signal peptide" evidence="1">
    <location>
        <begin position="1"/>
        <end position="17"/>
    </location>
</feature>
<evidence type="ECO:0000256" key="1">
    <source>
        <dbReference type="SAM" id="SignalP"/>
    </source>
</evidence>
<proteinExistence type="predicted"/>
<dbReference type="Proteomes" id="UP000072989">
    <property type="component" value="Unassembled WGS sequence"/>
</dbReference>
<dbReference type="AlphaFoldDB" id="A0A139RMH5"/>
<name>A0A139RMH5_STROR</name>
<keyword evidence="1" id="KW-0732">Signal</keyword>
<evidence type="ECO:0000313" key="3">
    <source>
        <dbReference type="Proteomes" id="UP000072989"/>
    </source>
</evidence>
<gene>
    <name evidence="2" type="ORF">SORDD17_00802</name>
</gene>
<feature type="chain" id="PRO_5039340304" description="Secreted protein" evidence="1">
    <location>
        <begin position="18"/>
        <end position="121"/>
    </location>
</feature>
<comment type="caution">
    <text evidence="2">The sequence shown here is derived from an EMBL/GenBank/DDBJ whole genome shotgun (WGS) entry which is preliminary data.</text>
</comment>
<sequence length="121" mass="13613">MYAMSLFFMTCSMTSCTWIFDFFSATMTDITGYLATHHTKRSLCIDVNNTSAMTASTSDWTCPWLSTRSITCTTAGFTIVFNFLFCSEDSFFKGQVHTILEVIPLTRSVWIARSSASTEET</sequence>
<accession>A0A139RMH5</accession>